<evidence type="ECO:0000313" key="2">
    <source>
        <dbReference type="Proteomes" id="UP000828048"/>
    </source>
</evidence>
<name>A0ACB7YYC9_9ERIC</name>
<sequence>MKDQMPSGTERSKGSEVTEQSGVDVLGRKILDGFCTSNYTITLTQSVKDGDILVSSDETFGLGFFSPVNSSRRYVGIWYNKISERTIVWVANRDSPMNRTSGVLSLNWNGNLVIYDNTRNLNVWQTNITAVSSSARLLDSGTGEYSFRVEPNELPQFILFKGSTRVRQLPGWLAQYTSNAKSEATQLSTFISNGTWVNNRDEVYEFYSLINASNVVTMFVDELRNFKEAMWVGRWVGFFSFPKDICDEYGRCIKKRGTLSMCRNGEGFVKVANAKILDSSKAHVWMSQSMHECKECLRNCSCLAYISEAKGEGTRANCFTWHENLMDVRKFVKRKEEACSAVAKINGSWVWGQELIVKEASFENSSKSLNQKSRDRNGRCAINHSCKSKKQTMVWKPKVVSNVKGYNIQDVVALLQDNVDSSDDGSKVDEPKNEVELNKMEDGWSNLEIVPDSVENLVNSADQIVRMGFDDMADSKVYKINFGGKAKSLGERIEINAVEVGRVEEEEINACLNRGNKLMVAVESVSRSLREQPKL</sequence>
<dbReference type="Proteomes" id="UP000828048">
    <property type="component" value="Chromosome 3"/>
</dbReference>
<proteinExistence type="predicted"/>
<accession>A0ACB7YYC9</accession>
<evidence type="ECO:0000313" key="1">
    <source>
        <dbReference type="EMBL" id="KAH7858590.1"/>
    </source>
</evidence>
<organism evidence="1 2">
    <name type="scientific">Vaccinium darrowii</name>
    <dbReference type="NCBI Taxonomy" id="229202"/>
    <lineage>
        <taxon>Eukaryota</taxon>
        <taxon>Viridiplantae</taxon>
        <taxon>Streptophyta</taxon>
        <taxon>Embryophyta</taxon>
        <taxon>Tracheophyta</taxon>
        <taxon>Spermatophyta</taxon>
        <taxon>Magnoliopsida</taxon>
        <taxon>eudicotyledons</taxon>
        <taxon>Gunneridae</taxon>
        <taxon>Pentapetalae</taxon>
        <taxon>asterids</taxon>
        <taxon>Ericales</taxon>
        <taxon>Ericaceae</taxon>
        <taxon>Vaccinioideae</taxon>
        <taxon>Vaccinieae</taxon>
        <taxon>Vaccinium</taxon>
    </lineage>
</organism>
<comment type="caution">
    <text evidence="1">The sequence shown here is derived from an EMBL/GenBank/DDBJ whole genome shotgun (WGS) entry which is preliminary data.</text>
</comment>
<dbReference type="EMBL" id="CM037153">
    <property type="protein sequence ID" value="KAH7858590.1"/>
    <property type="molecule type" value="Genomic_DNA"/>
</dbReference>
<protein>
    <submittedName>
        <fullName evidence="1">Uncharacterized protein</fullName>
    </submittedName>
</protein>
<gene>
    <name evidence="1" type="ORF">Vadar_025696</name>
</gene>
<keyword evidence="2" id="KW-1185">Reference proteome</keyword>
<reference evidence="1 2" key="1">
    <citation type="journal article" date="2021" name="Hortic Res">
        <title>High-quality reference genome and annotation aids understanding of berry development for evergreen blueberry (Vaccinium darrowii).</title>
        <authorList>
            <person name="Yu J."/>
            <person name="Hulse-Kemp A.M."/>
            <person name="Babiker E."/>
            <person name="Staton M."/>
        </authorList>
    </citation>
    <scope>NUCLEOTIDE SEQUENCE [LARGE SCALE GENOMIC DNA]</scope>
    <source>
        <strain evidence="2">cv. NJ 8807/NJ 8810</strain>
        <tissue evidence="1">Young leaf</tissue>
    </source>
</reference>